<protein>
    <recommendedName>
        <fullName evidence="3">FecR protein domain-containing protein</fullName>
    </recommendedName>
</protein>
<evidence type="ECO:0008006" key="3">
    <source>
        <dbReference type="Google" id="ProtNLM"/>
    </source>
</evidence>
<accession>A0A1Z4KN30</accession>
<sequence>MRGQIWSLQKKLLISTVITVSWITPVLAQSDPLLTRAEVYKLTKIVELLLHNQTQRPARPKDVVVPKDAVKTGVSSEAQLFFNDKSLIRVDQSSIFRFEPGLRRFKLRNLIALNEMIFKLESGTALILSPPGSVGTAIETPESQITIFAANPAITSNGKNTIAKLNHPVIVNSKNTKLTQNNDLYAPAQKASAVMVIHNQESKKTQVFALTDGDIKITDQRGRKIVSLLGGQTVAVTNGVVGNPQEFDLPAFYKSIALASGLGAGQENLVAQETTPVQETIKAVRIETLAALRRQSDRFRGFTRTFLADALNGTEGDLNPRPSVSVRITNPQVVTGTFYRRQGNNAVFIPDNNPNSPVDISVDFDQRTIDIGGNTGVSNRAGLSGNNASGSVINANGQITQIEVFAVNGENPQEGVPYRGSLTTGVARDR</sequence>
<dbReference type="EMBL" id="AP018216">
    <property type="protein sequence ID" value="BAY70347.1"/>
    <property type="molecule type" value="Genomic_DNA"/>
</dbReference>
<reference evidence="1 2" key="1">
    <citation type="submission" date="2017-06" db="EMBL/GenBank/DDBJ databases">
        <title>Genome sequencing of cyanobaciteial culture collection at National Institute for Environmental Studies (NIES).</title>
        <authorList>
            <person name="Hirose Y."/>
            <person name="Shimura Y."/>
            <person name="Fujisawa T."/>
            <person name="Nakamura Y."/>
            <person name="Kawachi M."/>
        </authorList>
    </citation>
    <scope>NUCLEOTIDE SEQUENCE [LARGE SCALE GENOMIC DNA]</scope>
    <source>
        <strain evidence="1 2">NIES-23</strain>
    </source>
</reference>
<dbReference type="AlphaFoldDB" id="A0A1Z4KN30"/>
<name>A0A1Z4KN30_ANAVA</name>
<proteinExistence type="predicted"/>
<evidence type="ECO:0000313" key="2">
    <source>
        <dbReference type="Proteomes" id="UP000217507"/>
    </source>
</evidence>
<evidence type="ECO:0000313" key="1">
    <source>
        <dbReference type="EMBL" id="BAY70347.1"/>
    </source>
</evidence>
<dbReference type="Proteomes" id="UP000217507">
    <property type="component" value="Chromosome"/>
</dbReference>
<organism evidence="1 2">
    <name type="scientific">Trichormus variabilis NIES-23</name>
    <dbReference type="NCBI Taxonomy" id="1973479"/>
    <lineage>
        <taxon>Bacteria</taxon>
        <taxon>Bacillati</taxon>
        <taxon>Cyanobacteriota</taxon>
        <taxon>Cyanophyceae</taxon>
        <taxon>Nostocales</taxon>
        <taxon>Nostocaceae</taxon>
        <taxon>Trichormus</taxon>
    </lineage>
</organism>
<gene>
    <name evidence="1" type="ORF">NIES23_31510</name>
</gene>